<dbReference type="AlphaFoldDB" id="A0ABD6E652"/>
<dbReference type="Gene3D" id="1.20.1050.130">
    <property type="match status" value="1"/>
</dbReference>
<dbReference type="InterPro" id="IPR036282">
    <property type="entry name" value="Glutathione-S-Trfase_C_sf"/>
</dbReference>
<keyword evidence="2 6" id="KW-0547">Nucleotide-binding</keyword>
<dbReference type="SUPFAM" id="SSF52374">
    <property type="entry name" value="Nucleotidylyl transferase"/>
    <property type="match status" value="1"/>
</dbReference>
<dbReference type="GO" id="GO:0004812">
    <property type="term" value="F:aminoacyl-tRNA ligase activity"/>
    <property type="evidence" value="ECO:0007669"/>
    <property type="project" value="UniProtKB-KW"/>
</dbReference>
<dbReference type="PROSITE" id="PS00178">
    <property type="entry name" value="AA_TRNA_LIGASE_I"/>
    <property type="match status" value="1"/>
</dbReference>
<keyword evidence="5 6" id="KW-0030">Aminoacyl-tRNA synthetase</keyword>
<evidence type="ECO:0000256" key="3">
    <source>
        <dbReference type="ARBA" id="ARBA00022840"/>
    </source>
</evidence>
<evidence type="ECO:0000256" key="6">
    <source>
        <dbReference type="RuleBase" id="RU363037"/>
    </source>
</evidence>
<evidence type="ECO:0000256" key="5">
    <source>
        <dbReference type="ARBA" id="ARBA00023146"/>
    </source>
</evidence>
<evidence type="ECO:0000256" key="7">
    <source>
        <dbReference type="SAM" id="MobiDB-lite"/>
    </source>
</evidence>
<dbReference type="InterPro" id="IPR001412">
    <property type="entry name" value="aa-tRNA-synth_I_CS"/>
</dbReference>
<organism evidence="9 10">
    <name type="scientific">Gnathostoma spinigerum</name>
    <dbReference type="NCBI Taxonomy" id="75299"/>
    <lineage>
        <taxon>Eukaryota</taxon>
        <taxon>Metazoa</taxon>
        <taxon>Ecdysozoa</taxon>
        <taxon>Nematoda</taxon>
        <taxon>Chromadorea</taxon>
        <taxon>Rhabditida</taxon>
        <taxon>Spirurina</taxon>
        <taxon>Gnathostomatomorpha</taxon>
        <taxon>Gnathostomatoidea</taxon>
        <taxon>Gnathostomatidae</taxon>
        <taxon>Gnathostoma</taxon>
    </lineage>
</organism>
<name>A0ABD6E652_9BILA</name>
<dbReference type="PANTHER" id="PTHR43097">
    <property type="entry name" value="GLUTAMINE-TRNA LIGASE"/>
    <property type="match status" value="1"/>
</dbReference>
<dbReference type="EMBL" id="JBGFUD010000680">
    <property type="protein sequence ID" value="MFH4975036.1"/>
    <property type="molecule type" value="Genomic_DNA"/>
</dbReference>
<dbReference type="InterPro" id="IPR020058">
    <property type="entry name" value="Glu/Gln-tRNA-synth_Ib_cat-dom"/>
</dbReference>
<accession>A0ABD6E652</accession>
<feature type="region of interest" description="Disordered" evidence="7">
    <location>
        <begin position="174"/>
        <end position="196"/>
    </location>
</feature>
<dbReference type="InterPro" id="IPR050132">
    <property type="entry name" value="Gln/Glu-tRNA_Ligase"/>
</dbReference>
<evidence type="ECO:0000313" key="10">
    <source>
        <dbReference type="Proteomes" id="UP001608902"/>
    </source>
</evidence>
<protein>
    <recommendedName>
        <fullName evidence="8">Glutamyl/glutaminyl-tRNA synthetase class Ib catalytic domain-containing protein</fullName>
    </recommendedName>
</protein>
<feature type="domain" description="Glutamyl/glutaminyl-tRNA synthetase class Ib catalytic" evidence="8">
    <location>
        <begin position="215"/>
        <end position="268"/>
    </location>
</feature>
<dbReference type="InterPro" id="IPR014729">
    <property type="entry name" value="Rossmann-like_a/b/a_fold"/>
</dbReference>
<dbReference type="Proteomes" id="UP001608902">
    <property type="component" value="Unassembled WGS sequence"/>
</dbReference>
<dbReference type="SUPFAM" id="SSF47616">
    <property type="entry name" value="GST C-terminal domain-like"/>
    <property type="match status" value="1"/>
</dbReference>
<evidence type="ECO:0000313" key="9">
    <source>
        <dbReference type="EMBL" id="MFH4975036.1"/>
    </source>
</evidence>
<evidence type="ECO:0000259" key="8">
    <source>
        <dbReference type="Pfam" id="PF00749"/>
    </source>
</evidence>
<keyword evidence="4 6" id="KW-0648">Protein biosynthesis</keyword>
<keyword evidence="10" id="KW-1185">Reference proteome</keyword>
<evidence type="ECO:0000256" key="4">
    <source>
        <dbReference type="ARBA" id="ARBA00022917"/>
    </source>
</evidence>
<reference evidence="9 10" key="1">
    <citation type="submission" date="2024-08" db="EMBL/GenBank/DDBJ databases">
        <title>Gnathostoma spinigerum genome.</title>
        <authorList>
            <person name="Gonzalez-Bertolin B."/>
            <person name="Monzon S."/>
            <person name="Zaballos A."/>
            <person name="Jimenez P."/>
            <person name="Dekumyoy P."/>
            <person name="Varona S."/>
            <person name="Cuesta I."/>
            <person name="Sumanam S."/>
            <person name="Adisakwattana P."/>
            <person name="Gasser R.B."/>
            <person name="Hernandez-Gonzalez A."/>
            <person name="Young N.D."/>
            <person name="Perteguer M.J."/>
        </authorList>
    </citation>
    <scope>NUCLEOTIDE SEQUENCE [LARGE SCALE GENOMIC DNA]</scope>
    <source>
        <strain evidence="9">AL3</strain>
        <tissue evidence="9">Liver</tissue>
    </source>
</reference>
<comment type="similarity">
    <text evidence="6">Belongs to the class-I aminoacyl-tRNA synthetase family.</text>
</comment>
<dbReference type="Gene3D" id="3.40.50.620">
    <property type="entry name" value="HUPs"/>
    <property type="match status" value="1"/>
</dbReference>
<dbReference type="Pfam" id="PF00749">
    <property type="entry name" value="tRNA-synt_1c"/>
    <property type="match status" value="1"/>
</dbReference>
<keyword evidence="1 6" id="KW-0436">Ligase</keyword>
<sequence>MEAEQEATIIRISKQNPAYGTLLTLAAGGYDVEKSVELVENGNNELRLEGMKIINDASIARFVARNTPNAEDLIGKNISEQAQVDTWVTAVEQIIEFGDDAKNLLKGAEKRLKSSSYLCSDHLTIADILLWTVIAKDEKLHNQKPFASLFKRFLNKPEFSTAHRFVGLFDTQKSDEGDTSVAKERPKKTSKNDVKQKMKDEGKFVDLPGATKGNVIVRFPPEASGYLHIGHAKAALLNQYYQQTFDGKLIMRFDDTNPAKENAHFEDHREGKQVICFLRCYGMTGPVLCEVAVTSQMRTYIRDLGIDQS</sequence>
<dbReference type="InterPro" id="IPR000924">
    <property type="entry name" value="Glu/Gln-tRNA-synth"/>
</dbReference>
<feature type="compositionally biased region" description="Basic and acidic residues" evidence="7">
    <location>
        <begin position="174"/>
        <end position="184"/>
    </location>
</feature>
<dbReference type="PANTHER" id="PTHR43097:SF5">
    <property type="entry name" value="GLUTAMATE--TRNA LIGASE"/>
    <property type="match status" value="1"/>
</dbReference>
<evidence type="ECO:0000256" key="2">
    <source>
        <dbReference type="ARBA" id="ARBA00022741"/>
    </source>
</evidence>
<dbReference type="GO" id="GO:0005524">
    <property type="term" value="F:ATP binding"/>
    <property type="evidence" value="ECO:0007669"/>
    <property type="project" value="UniProtKB-KW"/>
</dbReference>
<proteinExistence type="inferred from homology"/>
<evidence type="ECO:0000256" key="1">
    <source>
        <dbReference type="ARBA" id="ARBA00022598"/>
    </source>
</evidence>
<dbReference type="PRINTS" id="PR00987">
    <property type="entry name" value="TRNASYNTHGLU"/>
</dbReference>
<keyword evidence="3 6" id="KW-0067">ATP-binding</keyword>
<comment type="caution">
    <text evidence="9">The sequence shown here is derived from an EMBL/GenBank/DDBJ whole genome shotgun (WGS) entry which is preliminary data.</text>
</comment>
<dbReference type="GO" id="GO:0006412">
    <property type="term" value="P:translation"/>
    <property type="evidence" value="ECO:0007669"/>
    <property type="project" value="UniProtKB-KW"/>
</dbReference>
<gene>
    <name evidence="9" type="ORF">AB6A40_001745</name>
</gene>